<dbReference type="InterPro" id="IPR007292">
    <property type="entry name" value="Nuclear_fusion_Kar5"/>
</dbReference>
<evidence type="ECO:0000313" key="14">
    <source>
        <dbReference type="Proteomes" id="UP001219355"/>
    </source>
</evidence>
<evidence type="ECO:0000256" key="3">
    <source>
        <dbReference type="ARBA" id="ARBA00022459"/>
    </source>
</evidence>
<dbReference type="EMBL" id="CP120628">
    <property type="protein sequence ID" value="WEW58250.1"/>
    <property type="molecule type" value="Genomic_DNA"/>
</dbReference>
<comment type="similarity">
    <text evidence="2 11">Belongs to the KAR5 family.</text>
</comment>
<keyword evidence="14" id="KW-1185">Reference proteome</keyword>
<keyword evidence="12" id="KW-0175">Coiled coil</keyword>
<dbReference type="GO" id="GO:0031965">
    <property type="term" value="C:nuclear membrane"/>
    <property type="evidence" value="ECO:0007669"/>
    <property type="project" value="UniProtKB-SubCell"/>
</dbReference>
<protein>
    <recommendedName>
        <fullName evidence="15">Nuclear membrane fusion protein Kar5</fullName>
    </recommendedName>
</protein>
<reference evidence="13" key="1">
    <citation type="submission" date="2023-03" db="EMBL/GenBank/DDBJ databases">
        <title>Emydomyces testavorans Genome Sequence.</title>
        <authorList>
            <person name="Hoyer L."/>
        </authorList>
    </citation>
    <scope>NUCLEOTIDE SEQUENCE</scope>
    <source>
        <strain evidence="13">16-2883</strain>
    </source>
</reference>
<sequence>MERNEIYSEAIQLLNSMQSSPSCHQRAVTDLVTSCQFLEGGPNDHDRDSPLHLDHFKSLYAARLAVCELSGAGAAVPDKCAPIIKFHHEDVHFQSSNENSEPNFNERLQIVSVQLESCLRALESRPQWWTSYSNNRQNAAVMCQAARFDIERDELLKRHRKLADITFGLSASLNQSLNDAAIEAIKQRSFLNVVNEIRLKIVRDMHDADSLARNRFSSFITDLETQIRRVRAGAKESMGDILSDAKTLSKEIFSSIESVQGLKESVNEAYAEALKKSSELAALERENQEANFEIALAVRLSLNEIRSEDMVRINEEFGHFHSSLRSLNELVFSMHQKQTALDEVSFPYCPTRVDSDFTKASGKL</sequence>
<evidence type="ECO:0000256" key="4">
    <source>
        <dbReference type="ARBA" id="ARBA00022692"/>
    </source>
</evidence>
<gene>
    <name evidence="13" type="ORF">PRK78_003718</name>
</gene>
<evidence type="ECO:0000256" key="8">
    <source>
        <dbReference type="ARBA" id="ARBA00023136"/>
    </source>
</evidence>
<keyword evidence="10 11" id="KW-0539">Nucleus</keyword>
<comment type="function">
    <text evidence="1 11">Required for nuclear membrane fusion during karyogamy.</text>
</comment>
<keyword evidence="7" id="KW-1133">Transmembrane helix</keyword>
<evidence type="ECO:0000256" key="11">
    <source>
        <dbReference type="RuleBase" id="RU368082"/>
    </source>
</evidence>
<accession>A0AAF0DJQ4</accession>
<keyword evidence="8" id="KW-0472">Membrane</keyword>
<dbReference type="Pfam" id="PF04163">
    <property type="entry name" value="Tht1"/>
    <property type="match status" value="1"/>
</dbReference>
<dbReference type="AlphaFoldDB" id="A0AAF0DJQ4"/>
<evidence type="ECO:0000313" key="13">
    <source>
        <dbReference type="EMBL" id="WEW58250.1"/>
    </source>
</evidence>
<evidence type="ECO:0000256" key="2">
    <source>
        <dbReference type="ARBA" id="ARBA00010473"/>
    </source>
</evidence>
<proteinExistence type="inferred from homology"/>
<evidence type="ECO:0000256" key="5">
    <source>
        <dbReference type="ARBA" id="ARBA00022729"/>
    </source>
</evidence>
<dbReference type="PANTHER" id="PTHR28012">
    <property type="entry name" value="NUCLEAR FUSION PROTEIN KAR5"/>
    <property type="match status" value="1"/>
</dbReference>
<evidence type="ECO:0000256" key="10">
    <source>
        <dbReference type="ARBA" id="ARBA00023242"/>
    </source>
</evidence>
<name>A0AAF0DJQ4_9EURO</name>
<comment type="subcellular location">
    <subcellularLocation>
        <location evidence="11">Endoplasmic reticulum membrane</location>
    </subcellularLocation>
    <subcellularLocation>
        <location evidence="11">Nucleus membrane</location>
    </subcellularLocation>
</comment>
<evidence type="ECO:0000256" key="7">
    <source>
        <dbReference type="ARBA" id="ARBA00022989"/>
    </source>
</evidence>
<keyword evidence="9" id="KW-0325">Glycoprotein</keyword>
<keyword evidence="6 11" id="KW-0256">Endoplasmic reticulum</keyword>
<keyword evidence="4" id="KW-0812">Transmembrane</keyword>
<dbReference type="GO" id="GO:0000742">
    <property type="term" value="P:karyogamy involved in conjugation with cellular fusion"/>
    <property type="evidence" value="ECO:0007669"/>
    <property type="project" value="UniProtKB-UniRule"/>
</dbReference>
<dbReference type="GO" id="GO:0005789">
    <property type="term" value="C:endoplasmic reticulum membrane"/>
    <property type="evidence" value="ECO:0007669"/>
    <property type="project" value="UniProtKB-SubCell"/>
</dbReference>
<organism evidence="13 14">
    <name type="scientific">Emydomyces testavorans</name>
    <dbReference type="NCBI Taxonomy" id="2070801"/>
    <lineage>
        <taxon>Eukaryota</taxon>
        <taxon>Fungi</taxon>
        <taxon>Dikarya</taxon>
        <taxon>Ascomycota</taxon>
        <taxon>Pezizomycotina</taxon>
        <taxon>Eurotiomycetes</taxon>
        <taxon>Eurotiomycetidae</taxon>
        <taxon>Onygenales</taxon>
        <taxon>Nannizziopsiaceae</taxon>
        <taxon>Emydomyces</taxon>
    </lineage>
</organism>
<dbReference type="GO" id="GO:0048288">
    <property type="term" value="P:nuclear membrane fusion involved in karyogamy"/>
    <property type="evidence" value="ECO:0007669"/>
    <property type="project" value="UniProtKB-UniRule"/>
</dbReference>
<dbReference type="PANTHER" id="PTHR28012:SF1">
    <property type="entry name" value="NUCLEAR FUSION PROTEIN KAR5"/>
    <property type="match status" value="1"/>
</dbReference>
<evidence type="ECO:0000256" key="1">
    <source>
        <dbReference type="ARBA" id="ARBA00003389"/>
    </source>
</evidence>
<keyword evidence="5 11" id="KW-0732">Signal</keyword>
<evidence type="ECO:0008006" key="15">
    <source>
        <dbReference type="Google" id="ProtNLM"/>
    </source>
</evidence>
<dbReference type="Proteomes" id="UP001219355">
    <property type="component" value="Chromosome 2"/>
</dbReference>
<feature type="coiled-coil region" evidence="12">
    <location>
        <begin position="266"/>
        <end position="300"/>
    </location>
</feature>
<evidence type="ECO:0000256" key="6">
    <source>
        <dbReference type="ARBA" id="ARBA00022824"/>
    </source>
</evidence>
<evidence type="ECO:0000256" key="9">
    <source>
        <dbReference type="ARBA" id="ARBA00023180"/>
    </source>
</evidence>
<evidence type="ECO:0000256" key="12">
    <source>
        <dbReference type="SAM" id="Coils"/>
    </source>
</evidence>
<keyword evidence="3 11" id="KW-0415">Karyogamy</keyword>